<dbReference type="AlphaFoldDB" id="A0A0K0FJ52"/>
<reference evidence="2" key="2">
    <citation type="submission" date="2015-08" db="UniProtKB">
        <authorList>
            <consortium name="WormBaseParasite"/>
        </authorList>
    </citation>
    <scope>IDENTIFICATION</scope>
</reference>
<keyword evidence="1" id="KW-1185">Reference proteome</keyword>
<reference evidence="1" key="1">
    <citation type="submission" date="2014-07" db="EMBL/GenBank/DDBJ databases">
        <authorList>
            <person name="Martin A.A"/>
            <person name="De Silva N."/>
        </authorList>
    </citation>
    <scope>NUCLEOTIDE SEQUENCE</scope>
</reference>
<evidence type="ECO:0000313" key="2">
    <source>
        <dbReference type="WBParaSite" id="SVE_0892500.1"/>
    </source>
</evidence>
<protein>
    <submittedName>
        <fullName evidence="2">SGT2</fullName>
    </submittedName>
</protein>
<dbReference type="Proteomes" id="UP000035680">
    <property type="component" value="Unassembled WGS sequence"/>
</dbReference>
<proteinExistence type="predicted"/>
<sequence length="117" mass="13125">MEAFKESLSTESEKNKFVSFVACVEGLLQQEEDKLSEEQVFKVKESLVNYYKSHSGLDVTKPAVVSGISKYLSSVLEEIKVEKPKEEKNLDIDKSNMKLNLAGLQTIENFDGEGSFP</sequence>
<accession>A0A0K0FJ52</accession>
<dbReference type="WBParaSite" id="SVE_0892500.1">
    <property type="protein sequence ID" value="SVE_0892500.1"/>
    <property type="gene ID" value="SVE_0892500"/>
</dbReference>
<evidence type="ECO:0000313" key="1">
    <source>
        <dbReference type="Proteomes" id="UP000035680"/>
    </source>
</evidence>
<name>A0A0K0FJ52_STRVS</name>
<organism evidence="1 2">
    <name type="scientific">Strongyloides venezuelensis</name>
    <name type="common">Threadworm</name>
    <dbReference type="NCBI Taxonomy" id="75913"/>
    <lineage>
        <taxon>Eukaryota</taxon>
        <taxon>Metazoa</taxon>
        <taxon>Ecdysozoa</taxon>
        <taxon>Nematoda</taxon>
        <taxon>Chromadorea</taxon>
        <taxon>Rhabditida</taxon>
        <taxon>Tylenchina</taxon>
        <taxon>Panagrolaimomorpha</taxon>
        <taxon>Strongyloidoidea</taxon>
        <taxon>Strongyloididae</taxon>
        <taxon>Strongyloides</taxon>
    </lineage>
</organism>